<gene>
    <name evidence="1" type="ORF">GTC17259_14680</name>
</gene>
<evidence type="ECO:0008006" key="2">
    <source>
        <dbReference type="Google" id="ProtNLM"/>
    </source>
</evidence>
<sequence length="100" mass="11191">MGAHAHTGQFNVGNYRLPFGLFPSTKGHRYEGWMVGGGVSFGYQWALSKQWGLEMELGGGYTYFDFNRFKCGTCGMKEKSDKKGFWGPTKAAVSLVYMIK</sequence>
<dbReference type="EMBL" id="AP035787">
    <property type="protein sequence ID" value="BFO76418.1"/>
    <property type="molecule type" value="Genomic_DNA"/>
</dbReference>
<dbReference type="SUPFAM" id="SSF103515">
    <property type="entry name" value="Autotransporter"/>
    <property type="match status" value="1"/>
</dbReference>
<dbReference type="AlphaFoldDB" id="A0AB33J7Y2"/>
<evidence type="ECO:0000313" key="1">
    <source>
        <dbReference type="EMBL" id="BFO76418.1"/>
    </source>
</evidence>
<dbReference type="InterPro" id="IPR021958">
    <property type="entry name" value="DUF3575"/>
</dbReference>
<name>A0AB33J7Y2_9BACT</name>
<dbReference type="InterPro" id="IPR036709">
    <property type="entry name" value="Autotransporte_beta_dom_sf"/>
</dbReference>
<dbReference type="Pfam" id="PF12099">
    <property type="entry name" value="DUF3575"/>
    <property type="match status" value="1"/>
</dbReference>
<organism evidence="1">
    <name type="scientific">Prevotella sp. GTC17259</name>
    <dbReference type="NCBI Taxonomy" id="3236795"/>
    <lineage>
        <taxon>Bacteria</taxon>
        <taxon>Pseudomonadati</taxon>
        <taxon>Bacteroidota</taxon>
        <taxon>Bacteroidia</taxon>
        <taxon>Bacteroidales</taxon>
        <taxon>Prevotellaceae</taxon>
        <taxon>Prevotella</taxon>
    </lineage>
</organism>
<accession>A0AB33J7Y2</accession>
<proteinExistence type="predicted"/>
<protein>
    <recommendedName>
        <fullName evidence="2">DUF3575 domain-containing protein</fullName>
    </recommendedName>
</protein>
<reference evidence="1" key="1">
    <citation type="submission" date="2024-07" db="EMBL/GenBank/DDBJ databases">
        <title>Complete genome sequence of Prevotella sp. YM-2024 GTC17259.</title>
        <authorList>
            <person name="Hayashi M."/>
            <person name="Muto Y."/>
            <person name="Tanaka K."/>
            <person name="Niwa H."/>
        </authorList>
    </citation>
    <scope>NUCLEOTIDE SEQUENCE</scope>
    <source>
        <strain evidence="1">GTC17259</strain>
    </source>
</reference>